<reference evidence="3" key="1">
    <citation type="journal article" date="2019" name="Int. J. Syst. Evol. Microbiol.">
        <title>The Global Catalogue of Microorganisms (GCM) 10K type strain sequencing project: providing services to taxonomists for standard genome sequencing and annotation.</title>
        <authorList>
            <consortium name="The Broad Institute Genomics Platform"/>
            <consortium name="The Broad Institute Genome Sequencing Center for Infectious Disease"/>
            <person name="Wu L."/>
            <person name="Ma J."/>
        </authorList>
    </citation>
    <scope>NUCLEOTIDE SEQUENCE [LARGE SCALE GENOMIC DNA]</scope>
    <source>
        <strain evidence="3">JCM 9371</strain>
    </source>
</reference>
<name>A0ABW2XHI5_9ACTN</name>
<protein>
    <submittedName>
        <fullName evidence="2">Type I-E CRISPR-associated protein Cse1/CasA</fullName>
    </submittedName>
</protein>
<keyword evidence="3" id="KW-1185">Reference proteome</keyword>
<evidence type="ECO:0000256" key="1">
    <source>
        <dbReference type="SAM" id="MobiDB-lite"/>
    </source>
</evidence>
<dbReference type="Proteomes" id="UP001597063">
    <property type="component" value="Unassembled WGS sequence"/>
</dbReference>
<dbReference type="InterPro" id="IPR013381">
    <property type="entry name" value="CRISPR-assoc_prot_Cse1"/>
</dbReference>
<evidence type="ECO:0000313" key="3">
    <source>
        <dbReference type="Proteomes" id="UP001597063"/>
    </source>
</evidence>
<evidence type="ECO:0000313" key="2">
    <source>
        <dbReference type="EMBL" id="MFD0685952.1"/>
    </source>
</evidence>
<sequence length="557" mass="61517">MPAFDLVTEAWLRARFGDSPTPEPVGLRDVLHRAGEITEIAVDLPTQWPALMRQVLLPVVVHALGAPATHRAWADRFTHGTFTEAELAILDAYLEEHRPRFDLFHPETPFAQVADLHTVRDETKGAGLIVAPEATGNNVPLFSARTEDDPPQLTPAEAALWLLHAHCWDTAAIKTGAVGDPMVKSGKTTGNPTGPLGQLGVIMPVGRNLYETLLLNIPIGVQGRLGTPQWTRTITATWESRAAQGLLDLWTWQSRRIRLIPEQTPEGIRVPRVVVAAGDRLAMTPDWEPHTAWRTNAPAKTAKRTAKAAKPTPQRPLRHMPGKAIWRGMSALLAVEAEETASFRTSELLDQIRGLSGDGLIDEHYPLRAETFGVVYGNQSAIVEDVLHDMVPLPVAALRVDADVHFAVLEATEQAEQLAQALNYLSADLRRASGLDPIPWDKGQRPGERLLYLLDPVVRRLLRGLQNVPDEDTLDRGRLAWERQARRLALQVADSVHVAVPESVFAGRETRKSDGSTAAAYPLGIAVNDFYRRLDRILPRAADERRTFSPPEREAHP</sequence>
<organism evidence="2 3">
    <name type="scientific">Actinomadura fibrosa</name>
    <dbReference type="NCBI Taxonomy" id="111802"/>
    <lineage>
        <taxon>Bacteria</taxon>
        <taxon>Bacillati</taxon>
        <taxon>Actinomycetota</taxon>
        <taxon>Actinomycetes</taxon>
        <taxon>Streptosporangiales</taxon>
        <taxon>Thermomonosporaceae</taxon>
        <taxon>Actinomadura</taxon>
    </lineage>
</organism>
<feature type="region of interest" description="Disordered" evidence="1">
    <location>
        <begin position="298"/>
        <end position="320"/>
    </location>
</feature>
<dbReference type="RefSeq" id="WP_131758612.1">
    <property type="nucleotide sequence ID" value="NZ_CAACUY010000055.1"/>
</dbReference>
<proteinExistence type="predicted"/>
<accession>A0ABW2XHI5</accession>
<dbReference type="Pfam" id="PF09481">
    <property type="entry name" value="CRISPR_Cse1"/>
    <property type="match status" value="1"/>
</dbReference>
<dbReference type="EMBL" id="JBHTGP010000006">
    <property type="protein sequence ID" value="MFD0685952.1"/>
    <property type="molecule type" value="Genomic_DNA"/>
</dbReference>
<comment type="caution">
    <text evidence="2">The sequence shown here is derived from an EMBL/GenBank/DDBJ whole genome shotgun (WGS) entry which is preliminary data.</text>
</comment>
<dbReference type="CDD" id="cd09729">
    <property type="entry name" value="Cse1_I-E"/>
    <property type="match status" value="1"/>
</dbReference>
<dbReference type="Gene3D" id="1.10.132.100">
    <property type="match status" value="1"/>
</dbReference>
<dbReference type="NCBIfam" id="TIGR02547">
    <property type="entry name" value="casA_cse1"/>
    <property type="match status" value="1"/>
</dbReference>
<gene>
    <name evidence="2" type="primary">casA</name>
    <name evidence="2" type="synonym">cse1</name>
    <name evidence="2" type="ORF">ACFQZM_15720</name>
</gene>